<dbReference type="EMBL" id="UINC01018466">
    <property type="protein sequence ID" value="SVA77596.1"/>
    <property type="molecule type" value="Genomic_DNA"/>
</dbReference>
<feature type="non-terminal residue" evidence="1">
    <location>
        <position position="123"/>
    </location>
</feature>
<organism evidence="1">
    <name type="scientific">marine metagenome</name>
    <dbReference type="NCBI Taxonomy" id="408172"/>
    <lineage>
        <taxon>unclassified sequences</taxon>
        <taxon>metagenomes</taxon>
        <taxon>ecological metagenomes</taxon>
    </lineage>
</organism>
<dbReference type="InterPro" id="IPR029063">
    <property type="entry name" value="SAM-dependent_MTases_sf"/>
</dbReference>
<accession>A0A381YKK3</accession>
<proteinExistence type="predicted"/>
<evidence type="ECO:0000313" key="1">
    <source>
        <dbReference type="EMBL" id="SVA77596.1"/>
    </source>
</evidence>
<dbReference type="SUPFAM" id="SSF53335">
    <property type="entry name" value="S-adenosyl-L-methionine-dependent methyltransferases"/>
    <property type="match status" value="1"/>
</dbReference>
<dbReference type="AlphaFoldDB" id="A0A381YKK3"/>
<dbReference type="Gene3D" id="3.40.50.150">
    <property type="entry name" value="Vaccinia Virus protein VP39"/>
    <property type="match status" value="1"/>
</dbReference>
<protein>
    <recommendedName>
        <fullName evidence="2">Class I SAM-dependent methyltransferase</fullName>
    </recommendedName>
</protein>
<reference evidence="1" key="1">
    <citation type="submission" date="2018-05" db="EMBL/GenBank/DDBJ databases">
        <authorList>
            <person name="Lanie J.A."/>
            <person name="Ng W.-L."/>
            <person name="Kazmierczak K.M."/>
            <person name="Andrzejewski T.M."/>
            <person name="Davidsen T.M."/>
            <person name="Wayne K.J."/>
            <person name="Tettelin H."/>
            <person name="Glass J.I."/>
            <person name="Rusch D."/>
            <person name="Podicherti R."/>
            <person name="Tsui H.-C.T."/>
            <person name="Winkler M.E."/>
        </authorList>
    </citation>
    <scope>NUCLEOTIDE SEQUENCE</scope>
</reference>
<feature type="non-terminal residue" evidence="1">
    <location>
        <position position="1"/>
    </location>
</feature>
<gene>
    <name evidence="1" type="ORF">METZ01_LOCUS130450</name>
</gene>
<evidence type="ECO:0008006" key="2">
    <source>
        <dbReference type="Google" id="ProtNLM"/>
    </source>
</evidence>
<name>A0A381YKK3_9ZZZZ</name>
<sequence>VQTEDFVRADVLFDADYAYFSGQSETWVAHCGRFAEEMIERFGLTESSRVIEVASNDGTLLRRFHDLGMACTGIEPTAMSANIARGLGLTVVEEFLNVGLATRLAGLGAEADLLVANNVLAHV</sequence>